<accession>A0A4Y6PNS6</accession>
<dbReference type="Proteomes" id="UP000315995">
    <property type="component" value="Chromosome"/>
</dbReference>
<reference evidence="1 2" key="1">
    <citation type="submission" date="2019-06" db="EMBL/GenBank/DDBJ databases">
        <title>Persicimonas caeni gen. nov., sp. nov., a predatory bacterium isolated from solar saltern.</title>
        <authorList>
            <person name="Wang S."/>
        </authorList>
    </citation>
    <scope>NUCLEOTIDE SEQUENCE [LARGE SCALE GENOMIC DNA]</scope>
    <source>
        <strain evidence="1 2">YN101</strain>
    </source>
</reference>
<name>A0A4Y6PNS6_PERCE</name>
<evidence type="ECO:0000313" key="2">
    <source>
        <dbReference type="Proteomes" id="UP000315995"/>
    </source>
</evidence>
<dbReference type="EMBL" id="CP041186">
    <property type="protein sequence ID" value="QDG49657.1"/>
    <property type="molecule type" value="Genomic_DNA"/>
</dbReference>
<dbReference type="OrthoDB" id="9992063at2"/>
<sequence>MHTTLPTQARVDITPFELSEGLVGLVEGVHAIMSYVLADEMPDALALDELLAVSAVAFKNYVYEPEYNQLEDPKAFSALGELICNYGPFESLSYYSGWDVKEFNGIGRNDFWKLLQFEIASGRPVVTLGAGGPLGPVLVVGYRFEPREQTLEVIRAGSREIATVDVTGLQDFQGDDPSFNNWMLIARPGEAPEWASSHTRQRQRVLRWVAKHARQHKEFSQETRDNYAPGLRGFESFLGLLDSFGEKDTDWREGDPFRRWVLAHIDGLVRARHAAARRLPVWSADFLSGSDLDLDARQAVEEALGQAADAYEEVAEHLVSWREGRQEGGALTRDDLQELWRTYTKACAAEESAVEGLEAALKHLPKGF</sequence>
<protein>
    <submittedName>
        <fullName evidence="1">Uncharacterized protein</fullName>
    </submittedName>
</protein>
<dbReference type="RefSeq" id="WP_141196154.1">
    <property type="nucleotide sequence ID" value="NZ_CP041186.1"/>
</dbReference>
<keyword evidence="2" id="KW-1185">Reference proteome</keyword>
<gene>
    <name evidence="1" type="ORF">FIV42_02545</name>
</gene>
<evidence type="ECO:0000313" key="1">
    <source>
        <dbReference type="EMBL" id="QDG49657.1"/>
    </source>
</evidence>
<proteinExistence type="predicted"/>
<dbReference type="AlphaFoldDB" id="A0A4Y6PNS6"/>
<accession>A0A5B8Y180</accession>
<organism evidence="1 2">
    <name type="scientific">Persicimonas caeni</name>
    <dbReference type="NCBI Taxonomy" id="2292766"/>
    <lineage>
        <taxon>Bacteria</taxon>
        <taxon>Deltaproteobacteria</taxon>
        <taxon>Bradymonadales</taxon>
        <taxon>Bradymonadaceae</taxon>
        <taxon>Persicimonas</taxon>
    </lineage>
</organism>